<accession>A0A1M6KK85</accession>
<sequence>MSLYDDLQKNLVCALDLNRNPVGIKFLYSESEFDECEVPRVKYKLSYCSMVQLATKGKCLKANFENSGCCGATRALGLEELDEQCHIGNRYYYLNMYNSMCVAKKTHKEANIVSQRIYGVVAQPLSEFKEEPDVVIVVTIPYNMMRIIQGYSYHNGLCNNIRFDGNQALCLECTTRPYETNDINVSVLCSNTRFLAKWDKTEMAIGIPYNRFPMLVDGVMKTINATEKDEGKREIIARAEKEGLDFSHITYGSSYY</sequence>
<protein>
    <submittedName>
        <fullName evidence="1">Uncharacterized conserved protein, DUF169 family</fullName>
    </submittedName>
</protein>
<evidence type="ECO:0000313" key="1">
    <source>
        <dbReference type="EMBL" id="SHJ59363.1"/>
    </source>
</evidence>
<dbReference type="PANTHER" id="PTHR37954">
    <property type="entry name" value="BLL4979 PROTEIN"/>
    <property type="match status" value="1"/>
</dbReference>
<reference evidence="1 2" key="1">
    <citation type="submission" date="2016-11" db="EMBL/GenBank/DDBJ databases">
        <authorList>
            <person name="Jaros S."/>
            <person name="Januszkiewicz K."/>
            <person name="Wedrychowicz H."/>
        </authorList>
    </citation>
    <scope>NUCLEOTIDE SEQUENCE [LARGE SCALE GENOMIC DNA]</scope>
    <source>
        <strain evidence="1 2">DSM 3090</strain>
    </source>
</reference>
<dbReference type="Pfam" id="PF02596">
    <property type="entry name" value="DUF169"/>
    <property type="match status" value="1"/>
</dbReference>
<organism evidence="1 2">
    <name type="scientific">Hathewaya proteolytica DSM 3090</name>
    <dbReference type="NCBI Taxonomy" id="1121331"/>
    <lineage>
        <taxon>Bacteria</taxon>
        <taxon>Bacillati</taxon>
        <taxon>Bacillota</taxon>
        <taxon>Clostridia</taxon>
        <taxon>Eubacteriales</taxon>
        <taxon>Clostridiaceae</taxon>
        <taxon>Hathewaya</taxon>
    </lineage>
</organism>
<proteinExistence type="predicted"/>
<name>A0A1M6KK85_9CLOT</name>
<dbReference type="PANTHER" id="PTHR37954:SF3">
    <property type="entry name" value="DUF169 DOMAIN-CONTAINING PROTEIN"/>
    <property type="match status" value="1"/>
</dbReference>
<dbReference type="RefSeq" id="WP_072901935.1">
    <property type="nucleotide sequence ID" value="NZ_FRAD01000004.1"/>
</dbReference>
<keyword evidence="2" id="KW-1185">Reference proteome</keyword>
<evidence type="ECO:0000313" key="2">
    <source>
        <dbReference type="Proteomes" id="UP000183952"/>
    </source>
</evidence>
<dbReference type="AlphaFoldDB" id="A0A1M6KK85"/>
<dbReference type="Proteomes" id="UP000183952">
    <property type="component" value="Unassembled WGS sequence"/>
</dbReference>
<gene>
    <name evidence="1" type="ORF">SAMN02745248_00500</name>
</gene>
<dbReference type="EMBL" id="FRAD01000004">
    <property type="protein sequence ID" value="SHJ59363.1"/>
    <property type="molecule type" value="Genomic_DNA"/>
</dbReference>
<dbReference type="InterPro" id="IPR003748">
    <property type="entry name" value="DUF169"/>
</dbReference>
<dbReference type="STRING" id="1121331.SAMN02745248_00500"/>
<dbReference type="OrthoDB" id="378658at2"/>